<dbReference type="AlphaFoldDB" id="A0A0R1NS25"/>
<reference evidence="2 3" key="1">
    <citation type="journal article" date="2015" name="Genome Announc.">
        <title>Expanding the biotechnology potential of lactobacilli through comparative genomics of 213 strains and associated genera.</title>
        <authorList>
            <person name="Sun Z."/>
            <person name="Harris H.M."/>
            <person name="McCann A."/>
            <person name="Guo C."/>
            <person name="Argimon S."/>
            <person name="Zhang W."/>
            <person name="Yang X."/>
            <person name="Jeffery I.B."/>
            <person name="Cooney J.C."/>
            <person name="Kagawa T.F."/>
            <person name="Liu W."/>
            <person name="Song Y."/>
            <person name="Salvetti E."/>
            <person name="Wrobel A."/>
            <person name="Rasinkangas P."/>
            <person name="Parkhill J."/>
            <person name="Rea M.C."/>
            <person name="O'Sullivan O."/>
            <person name="Ritari J."/>
            <person name="Douillard F.P."/>
            <person name="Paul Ross R."/>
            <person name="Yang R."/>
            <person name="Briner A.E."/>
            <person name="Felis G.E."/>
            <person name="de Vos W.M."/>
            <person name="Barrangou R."/>
            <person name="Klaenhammer T.R."/>
            <person name="Caufield P.W."/>
            <person name="Cui Y."/>
            <person name="Zhang H."/>
            <person name="O'Toole P.W."/>
        </authorList>
    </citation>
    <scope>NUCLEOTIDE SEQUENCE [LARGE SCALE GENOMIC DNA]</scope>
    <source>
        <strain evidence="2 3">DSM 19906</strain>
    </source>
</reference>
<dbReference type="Proteomes" id="UP000051439">
    <property type="component" value="Unassembled WGS sequence"/>
</dbReference>
<dbReference type="NCBIfam" id="TIGR01550">
    <property type="entry name" value="DOC_P1"/>
    <property type="match status" value="1"/>
</dbReference>
<comment type="caution">
    <text evidence="2">The sequence shown here is derived from an EMBL/GenBank/DDBJ whole genome shotgun (WGS) entry which is preliminary data.</text>
</comment>
<dbReference type="InterPro" id="IPR006440">
    <property type="entry name" value="Doc"/>
</dbReference>
<protein>
    <submittedName>
        <fullName evidence="2">Death-on-curing family protein</fullName>
    </submittedName>
</protein>
<sequence>MNLLMTLGDSFKDELRPLNFLGNHELKGGYLNGVHYSGIIVVPFDTTEQQDELLELFLKTYRERFAGGIDKISLELVPWSVRAYSINTFLQGKIQNRIFLIPIETIVPSMNNLVDWNSNAQQMYEEDGVYGLRGLKIPEGKNHIGYVLDYLGSPVIYGENQEPTLTKKAAYLWERIGKLQSFSNGNKRTAMVAMLVFLHSNDYDFIFTPGLKQELIDMSLKIAVGLIDTKQISSYILKNVRLNLFNEKWDTLEQLRSDDNGSNSFDRGD</sequence>
<evidence type="ECO:0000313" key="3">
    <source>
        <dbReference type="Proteomes" id="UP000051439"/>
    </source>
</evidence>
<dbReference type="PATRIC" id="fig|1423766.4.peg.2333"/>
<dbReference type="Pfam" id="PF02661">
    <property type="entry name" value="Fic"/>
    <property type="match status" value="1"/>
</dbReference>
<keyword evidence="3" id="KW-1185">Reference proteome</keyword>
<dbReference type="Gene3D" id="1.20.120.1870">
    <property type="entry name" value="Fic/DOC protein, Fido domain"/>
    <property type="match status" value="1"/>
</dbReference>
<evidence type="ECO:0000313" key="2">
    <source>
        <dbReference type="EMBL" id="KRL22652.1"/>
    </source>
</evidence>
<evidence type="ECO:0000259" key="1">
    <source>
        <dbReference type="PROSITE" id="PS51459"/>
    </source>
</evidence>
<dbReference type="GO" id="GO:0016301">
    <property type="term" value="F:kinase activity"/>
    <property type="evidence" value="ECO:0007669"/>
    <property type="project" value="InterPro"/>
</dbReference>
<proteinExistence type="predicted"/>
<feature type="domain" description="Fido" evidence="1">
    <location>
        <begin position="101"/>
        <end position="238"/>
    </location>
</feature>
<dbReference type="PROSITE" id="PS51459">
    <property type="entry name" value="FIDO"/>
    <property type="match status" value="1"/>
</dbReference>
<organism evidence="2 3">
    <name type="scientific">Lentilactobacillus kisonensis DSM 19906 = JCM 15041</name>
    <dbReference type="NCBI Taxonomy" id="1423766"/>
    <lineage>
        <taxon>Bacteria</taxon>
        <taxon>Bacillati</taxon>
        <taxon>Bacillota</taxon>
        <taxon>Bacilli</taxon>
        <taxon>Lactobacillales</taxon>
        <taxon>Lactobacillaceae</taxon>
        <taxon>Lentilactobacillus</taxon>
    </lineage>
</organism>
<gene>
    <name evidence="2" type="ORF">FC98_GL002251</name>
</gene>
<dbReference type="InterPro" id="IPR003812">
    <property type="entry name" value="Fido"/>
</dbReference>
<dbReference type="InterPro" id="IPR053737">
    <property type="entry name" value="Type_II_TA_Toxin"/>
</dbReference>
<name>A0A0R1NS25_9LACO</name>
<dbReference type="EMBL" id="AZEB01000005">
    <property type="protein sequence ID" value="KRL22652.1"/>
    <property type="molecule type" value="Genomic_DNA"/>
</dbReference>
<accession>A0A0R1NS25</accession>